<dbReference type="Proteomes" id="UP000500961">
    <property type="component" value="Chromosome"/>
</dbReference>
<dbReference type="RefSeq" id="WP_173074252.1">
    <property type="nucleotide sequence ID" value="NZ_CP041345.1"/>
</dbReference>
<keyword evidence="4" id="KW-1185">Reference proteome</keyword>
<evidence type="ECO:0000256" key="1">
    <source>
        <dbReference type="SAM" id="SignalP"/>
    </source>
</evidence>
<keyword evidence="1" id="KW-0732">Signal</keyword>
<evidence type="ECO:0000313" key="4">
    <source>
        <dbReference type="Proteomes" id="UP000500961"/>
    </source>
</evidence>
<feature type="signal peptide" evidence="1">
    <location>
        <begin position="1"/>
        <end position="19"/>
    </location>
</feature>
<evidence type="ECO:0000259" key="2">
    <source>
        <dbReference type="Pfam" id="PF13568"/>
    </source>
</evidence>
<evidence type="ECO:0000313" key="3">
    <source>
        <dbReference type="EMBL" id="QKG79969.1"/>
    </source>
</evidence>
<dbReference type="KEGG" id="ttz:FHG85_06730"/>
<feature type="chain" id="PRO_5029662648" evidence="1">
    <location>
        <begin position="20"/>
        <end position="215"/>
    </location>
</feature>
<dbReference type="Pfam" id="PF13568">
    <property type="entry name" value="OMP_b-brl_2"/>
    <property type="match status" value="1"/>
</dbReference>
<sequence>MKKLLFILVLVGFSLTSSAQFLRFGVKGGVSSTNVKFDKTTIDNGVNSYLIEQGDAKLGMHLGFFARIQVMGFFAQPELLFSHSQGEVVLNDLTASQVYNETQKFNKVDIPVLVGWKFGPARIGFGPVATVLLSENDGLKDKLTDLTNQTVKNNFNSATFGYQIGLGLDILKKVTLDVRYEGNLSKLGSGITIGNNEYSFDQRNPQILFSAGIFF</sequence>
<dbReference type="InterPro" id="IPR025665">
    <property type="entry name" value="Beta-barrel_OMP_2"/>
</dbReference>
<feature type="domain" description="Outer membrane protein beta-barrel" evidence="2">
    <location>
        <begin position="20"/>
        <end position="187"/>
    </location>
</feature>
<dbReference type="EMBL" id="CP041345">
    <property type="protein sequence ID" value="QKG79969.1"/>
    <property type="molecule type" value="Genomic_DNA"/>
</dbReference>
<protein>
    <submittedName>
        <fullName evidence="3">PorT family protein</fullName>
    </submittedName>
</protein>
<organism evidence="3 4">
    <name type="scientific">Tenuifilum thalassicum</name>
    <dbReference type="NCBI Taxonomy" id="2590900"/>
    <lineage>
        <taxon>Bacteria</taxon>
        <taxon>Pseudomonadati</taxon>
        <taxon>Bacteroidota</taxon>
        <taxon>Bacteroidia</taxon>
        <taxon>Bacteroidales</taxon>
        <taxon>Tenuifilaceae</taxon>
        <taxon>Tenuifilum</taxon>
    </lineage>
</organism>
<proteinExistence type="predicted"/>
<gene>
    <name evidence="3" type="ORF">FHG85_06730</name>
</gene>
<name>A0A7D3Y4G2_9BACT</name>
<dbReference type="AlphaFoldDB" id="A0A7D3Y4G2"/>
<accession>A0A7D3Y4G2</accession>
<reference evidence="3 4" key="1">
    <citation type="submission" date="2019-07" db="EMBL/GenBank/DDBJ databases">
        <title>Thalassofilum flectens gen. nov., sp. nov., a novel moderate thermophilic anaerobe from a shallow sea hot spring in Kunashir Island (Russia), representing a new family in the order Bacteroidales, and proposal of Thalassofilacea fam. nov.</title>
        <authorList>
            <person name="Kochetkova T.V."/>
            <person name="Podosokorskaya O.A."/>
            <person name="Novikov A."/>
            <person name="Elcheninov A.G."/>
            <person name="Toshchakov S.V."/>
            <person name="Kublanov I.V."/>
        </authorList>
    </citation>
    <scope>NUCLEOTIDE SEQUENCE [LARGE SCALE GENOMIC DNA]</scope>
    <source>
        <strain evidence="3 4">38-H</strain>
    </source>
</reference>